<name>A0ABD1IT53_9TELE</name>
<proteinExistence type="predicted"/>
<keyword evidence="3" id="KW-1185">Reference proteome</keyword>
<feature type="chain" id="PRO_5044769159" evidence="1">
    <location>
        <begin position="28"/>
        <end position="137"/>
    </location>
</feature>
<keyword evidence="1" id="KW-0732">Signal</keyword>
<dbReference type="EMBL" id="JBHFQA010000024">
    <property type="protein sequence ID" value="KAL2077386.1"/>
    <property type="molecule type" value="Genomic_DNA"/>
</dbReference>
<sequence length="137" mass="15245">MVVWVVRRSLIMHSVAVLSFLVVLCSAWSSKAFPLYSNSPSEAQEDLLQKLVEELEESQSSDAGEARGVKSVYPLLLDQDREIMERGGKQSVEQEKISNMVDGLKEVVFKLAAANKLRSTGFTRSDQSSPKNNKRGQ</sequence>
<evidence type="ECO:0000313" key="3">
    <source>
        <dbReference type="Proteomes" id="UP001591681"/>
    </source>
</evidence>
<reference evidence="2 3" key="1">
    <citation type="submission" date="2024-09" db="EMBL/GenBank/DDBJ databases">
        <title>A chromosome-level genome assembly of Gray's grenadier anchovy, Coilia grayii.</title>
        <authorList>
            <person name="Fu Z."/>
        </authorList>
    </citation>
    <scope>NUCLEOTIDE SEQUENCE [LARGE SCALE GENOMIC DNA]</scope>
    <source>
        <strain evidence="2">G4</strain>
        <tissue evidence="2">Muscle</tissue>
    </source>
</reference>
<gene>
    <name evidence="2" type="ORF">ACEWY4_026890</name>
</gene>
<organism evidence="2 3">
    <name type="scientific">Coilia grayii</name>
    <name type="common">Gray's grenadier anchovy</name>
    <dbReference type="NCBI Taxonomy" id="363190"/>
    <lineage>
        <taxon>Eukaryota</taxon>
        <taxon>Metazoa</taxon>
        <taxon>Chordata</taxon>
        <taxon>Craniata</taxon>
        <taxon>Vertebrata</taxon>
        <taxon>Euteleostomi</taxon>
        <taxon>Actinopterygii</taxon>
        <taxon>Neopterygii</taxon>
        <taxon>Teleostei</taxon>
        <taxon>Clupei</taxon>
        <taxon>Clupeiformes</taxon>
        <taxon>Clupeoidei</taxon>
        <taxon>Engraulidae</taxon>
        <taxon>Coilinae</taxon>
        <taxon>Coilia</taxon>
    </lineage>
</organism>
<dbReference type="Proteomes" id="UP001591681">
    <property type="component" value="Unassembled WGS sequence"/>
</dbReference>
<accession>A0ABD1IT53</accession>
<evidence type="ECO:0000256" key="1">
    <source>
        <dbReference type="SAM" id="SignalP"/>
    </source>
</evidence>
<comment type="caution">
    <text evidence="2">The sequence shown here is derived from an EMBL/GenBank/DDBJ whole genome shotgun (WGS) entry which is preliminary data.</text>
</comment>
<protein>
    <submittedName>
        <fullName evidence="2">Uncharacterized protein</fullName>
    </submittedName>
</protein>
<feature type="signal peptide" evidence="1">
    <location>
        <begin position="1"/>
        <end position="27"/>
    </location>
</feature>
<evidence type="ECO:0000313" key="2">
    <source>
        <dbReference type="EMBL" id="KAL2077386.1"/>
    </source>
</evidence>
<dbReference type="AlphaFoldDB" id="A0ABD1IT53"/>